<feature type="region of interest" description="Disordered" evidence="1">
    <location>
        <begin position="91"/>
        <end position="125"/>
    </location>
</feature>
<evidence type="ECO:0000313" key="2">
    <source>
        <dbReference type="EMBL" id="KJZ76467.1"/>
    </source>
</evidence>
<sequence>MNTLECIFRRRNLPAYARHLPFLFHITQQLVTRASLDERRAWLVKAAPSSGRKVDRVISRPESVGGGRQRNVDGVAVSDAEHDAGVAVRHVAQLDEHQREDDEDAREDERRGEAGDAVERVIGRPRHCPRSRGFVWLQVERETTSTLETVKDGRGQRTRR</sequence>
<protein>
    <submittedName>
        <fullName evidence="2">Uncharacterized protein</fullName>
    </submittedName>
</protein>
<keyword evidence="3" id="KW-1185">Reference proteome</keyword>
<accession>A0A0F8A1S0</accession>
<dbReference type="Proteomes" id="UP000054481">
    <property type="component" value="Unassembled WGS sequence"/>
</dbReference>
<gene>
    <name evidence="2" type="ORF">HIM_04196</name>
</gene>
<organism evidence="2 3">
    <name type="scientific">Hirsutella minnesotensis 3608</name>
    <dbReference type="NCBI Taxonomy" id="1043627"/>
    <lineage>
        <taxon>Eukaryota</taxon>
        <taxon>Fungi</taxon>
        <taxon>Dikarya</taxon>
        <taxon>Ascomycota</taxon>
        <taxon>Pezizomycotina</taxon>
        <taxon>Sordariomycetes</taxon>
        <taxon>Hypocreomycetidae</taxon>
        <taxon>Hypocreales</taxon>
        <taxon>Ophiocordycipitaceae</taxon>
        <taxon>Hirsutella</taxon>
    </lineage>
</organism>
<proteinExistence type="predicted"/>
<dbReference type="EMBL" id="KQ030511">
    <property type="protein sequence ID" value="KJZ76467.1"/>
    <property type="molecule type" value="Genomic_DNA"/>
</dbReference>
<reference evidence="2 3" key="1">
    <citation type="journal article" date="2014" name="Genome Biol. Evol.">
        <title>Comparative genomics and transcriptomics analyses reveal divergent lifestyle features of nematode endoparasitic fungus Hirsutella minnesotensis.</title>
        <authorList>
            <person name="Lai Y."/>
            <person name="Liu K."/>
            <person name="Zhang X."/>
            <person name="Zhang X."/>
            <person name="Li K."/>
            <person name="Wang N."/>
            <person name="Shu C."/>
            <person name="Wu Y."/>
            <person name="Wang C."/>
            <person name="Bushley K.E."/>
            <person name="Xiang M."/>
            <person name="Liu X."/>
        </authorList>
    </citation>
    <scope>NUCLEOTIDE SEQUENCE [LARGE SCALE GENOMIC DNA]</scope>
    <source>
        <strain evidence="2 3">3608</strain>
    </source>
</reference>
<feature type="compositionally biased region" description="Basic and acidic residues" evidence="1">
    <location>
        <begin position="107"/>
        <end position="122"/>
    </location>
</feature>
<evidence type="ECO:0000256" key="1">
    <source>
        <dbReference type="SAM" id="MobiDB-lite"/>
    </source>
</evidence>
<dbReference type="AlphaFoldDB" id="A0A0F8A1S0"/>
<evidence type="ECO:0000313" key="3">
    <source>
        <dbReference type="Proteomes" id="UP000054481"/>
    </source>
</evidence>
<name>A0A0F8A1S0_9HYPO</name>